<dbReference type="Gene3D" id="3.30.559.10">
    <property type="entry name" value="Chloramphenicol acetyltransferase-like domain"/>
    <property type="match status" value="1"/>
</dbReference>
<dbReference type="AlphaFoldDB" id="I5AWI1"/>
<gene>
    <name evidence="1" type="ORF">EubceDRAFT1_2428</name>
</gene>
<dbReference type="STRING" id="633697.EubceDRAFT1_2428"/>
<name>I5AWI1_EUBC6</name>
<sequence length="424" mass="48406">MDKNRILIDMGRICETLLESDLKTKVQLRSSLKLDHMIDGDLLREAWNRTKRVYPLIDAVPGYEHDSEGILTLERARKYGNDHLFLLSPSGGVNDPVYSRKPVHPYTEATGRRIIGVSFFEKSITISSWHILVDGGGLNMIISTLLYIYLSLYTGEEDKHPMVELTEGRRPEEYYMADLLSHVFKQEYTPVPLYSLPRGCKGFFDEDMYNDENVYSGSLRLDAEDLLRICKETGANPSSLLCALSARAAYNQNPDTREDIVVGLTMALKHTLGIDGYISNAVRNALAYVTYDELNGKPLAETVQRIRQDVNTQRSKDYIVTLCRFFDTYQFVPTVRPRLVTYMGEFNIGRHTSHIVDFNMESTGHYVVYLLQLGKVFLFHIQYGRATERYLEEFRQVFEALGIRTEISRPAHAISPGVDSAILE</sequence>
<accession>I5AWI1</accession>
<protein>
    <submittedName>
        <fullName evidence="1">Uncharacterized protein</fullName>
    </submittedName>
</protein>
<keyword evidence="2" id="KW-1185">Reference proteome</keyword>
<reference evidence="1 2" key="2">
    <citation type="submission" date="2012-02" db="EMBL/GenBank/DDBJ databases">
        <title>Improved High-Quality Draft sequence of Eubacterium cellulosolvens 6.</title>
        <authorList>
            <consortium name="US DOE Joint Genome Institute"/>
            <person name="Lucas S."/>
            <person name="Han J."/>
            <person name="Lapidus A."/>
            <person name="Cheng J.-F."/>
            <person name="Goodwin L."/>
            <person name="Pitluck S."/>
            <person name="Peters L."/>
            <person name="Mikhailova N."/>
            <person name="Gu W."/>
            <person name="Detter J.C."/>
            <person name="Han C."/>
            <person name="Tapia R."/>
            <person name="Land M."/>
            <person name="Hauser L."/>
            <person name="Kyrpides N."/>
            <person name="Ivanova N."/>
            <person name="Pagani I."/>
            <person name="Johnson E."/>
            <person name="Mukhopadhyay B."/>
            <person name="Anderson I."/>
            <person name="Woyke T."/>
        </authorList>
    </citation>
    <scope>NUCLEOTIDE SEQUENCE [LARGE SCALE GENOMIC DNA]</scope>
    <source>
        <strain evidence="1 2">6</strain>
    </source>
</reference>
<evidence type="ECO:0000313" key="2">
    <source>
        <dbReference type="Proteomes" id="UP000005753"/>
    </source>
</evidence>
<proteinExistence type="predicted"/>
<dbReference type="EMBL" id="CM001487">
    <property type="protein sequence ID" value="EIM58154.1"/>
    <property type="molecule type" value="Genomic_DNA"/>
</dbReference>
<dbReference type="OrthoDB" id="9817948at2"/>
<reference evidence="1 2" key="1">
    <citation type="submission" date="2010-08" db="EMBL/GenBank/DDBJ databases">
        <authorList>
            <consortium name="US DOE Joint Genome Institute (JGI-PGF)"/>
            <person name="Lucas S."/>
            <person name="Copeland A."/>
            <person name="Lapidus A."/>
            <person name="Cheng J.-F."/>
            <person name="Bruce D."/>
            <person name="Goodwin L."/>
            <person name="Pitluck S."/>
            <person name="Land M.L."/>
            <person name="Hauser L."/>
            <person name="Chang Y.-J."/>
            <person name="Anderson I.J."/>
            <person name="Johnson E."/>
            <person name="Mulhopadhyay B."/>
            <person name="Kyrpides N."/>
            <person name="Woyke T.J."/>
        </authorList>
    </citation>
    <scope>NUCLEOTIDE SEQUENCE [LARGE SCALE GENOMIC DNA]</scope>
    <source>
        <strain evidence="1 2">6</strain>
    </source>
</reference>
<dbReference type="eggNOG" id="COG1020">
    <property type="taxonomic scope" value="Bacteria"/>
</dbReference>
<evidence type="ECO:0000313" key="1">
    <source>
        <dbReference type="EMBL" id="EIM58154.1"/>
    </source>
</evidence>
<organism evidence="1 2">
    <name type="scientific">Eubacterium cellulosolvens (strain ATCC 43171 / JCM 9499 / 6)</name>
    <name type="common">Cillobacterium cellulosolvens</name>
    <dbReference type="NCBI Taxonomy" id="633697"/>
    <lineage>
        <taxon>Bacteria</taxon>
        <taxon>Bacillati</taxon>
        <taxon>Bacillota</taxon>
        <taxon>Clostridia</taxon>
        <taxon>Eubacteriales</taxon>
        <taxon>Eubacteriaceae</taxon>
        <taxon>Eubacterium</taxon>
    </lineage>
</organism>
<dbReference type="HOGENOM" id="CLU_681035_0_0_9"/>
<dbReference type="Proteomes" id="UP000005753">
    <property type="component" value="Chromosome"/>
</dbReference>
<dbReference type="InterPro" id="IPR023213">
    <property type="entry name" value="CAT-like_dom_sf"/>
</dbReference>